<organism evidence="2 3">
    <name type="scientific">Methanoculleus palmolei</name>
    <dbReference type="NCBI Taxonomy" id="72612"/>
    <lineage>
        <taxon>Archaea</taxon>
        <taxon>Methanobacteriati</taxon>
        <taxon>Methanobacteriota</taxon>
        <taxon>Stenosarchaea group</taxon>
        <taxon>Methanomicrobia</taxon>
        <taxon>Methanomicrobiales</taxon>
        <taxon>Methanomicrobiaceae</taxon>
        <taxon>Methanoculleus</taxon>
    </lineage>
</organism>
<proteinExistence type="predicted"/>
<dbReference type="AlphaFoldDB" id="A0ABD8AAA5"/>
<keyword evidence="3" id="KW-1185">Reference proteome</keyword>
<protein>
    <submittedName>
        <fullName evidence="2">Uncharacterized protein</fullName>
    </submittedName>
</protein>
<accession>A0ABD8AAA5</accession>
<reference evidence="2 3" key="1">
    <citation type="submission" date="2023-10" db="EMBL/GenBank/DDBJ databases">
        <title>The complete genome sequence of Methanoculleus palmolei DSM 4273.</title>
        <authorList>
            <person name="Lai S.-J."/>
            <person name="You Y.-T."/>
            <person name="Chen S.-C."/>
        </authorList>
    </citation>
    <scope>NUCLEOTIDE SEQUENCE [LARGE SCALE GENOMIC DNA]</scope>
    <source>
        <strain evidence="2 3">DSM 4273</strain>
    </source>
</reference>
<gene>
    <name evidence="2" type="ORF">R6Y95_01195</name>
</gene>
<evidence type="ECO:0000313" key="2">
    <source>
        <dbReference type="EMBL" id="WOX55967.1"/>
    </source>
</evidence>
<evidence type="ECO:0000313" key="3">
    <source>
        <dbReference type="Proteomes" id="UP001626603"/>
    </source>
</evidence>
<evidence type="ECO:0000256" key="1">
    <source>
        <dbReference type="SAM" id="MobiDB-lite"/>
    </source>
</evidence>
<name>A0ABD8AAA5_9EURY</name>
<sequence>MKPKILSEIGVVLAALLVVGAICVPAVSADENSQGDPVSRSVELERSPFLFDDRGDRLSDREISRMIETMPRVTYLDGMNESRSKELSEMLNQLHKYRSVKVGDGSETSPQPAPVPTENIVELLKVNLNKQEPVSLTLGGLPFSKGGRSASYPDLENFTDAMGDLIRDHYLYPHGSLIGFGYDIDGYLRVGIWNGPPPPENVCSIETVYAMLDERAKEMGIESIPVKFTVFTSPPELVLGPQIEPQNGKSILYNGGVTTAGNYPLLSEGACNEAFEDLPEPIQKRQLPPPIGGGLQRGPLAGHRVAI</sequence>
<dbReference type="Proteomes" id="UP001626603">
    <property type="component" value="Chromosome"/>
</dbReference>
<feature type="region of interest" description="Disordered" evidence="1">
    <location>
        <begin position="287"/>
        <end position="307"/>
    </location>
</feature>
<dbReference type="EMBL" id="CP137641">
    <property type="protein sequence ID" value="WOX55967.1"/>
    <property type="molecule type" value="Genomic_DNA"/>
</dbReference>